<reference evidence="4" key="1">
    <citation type="journal article" date="2019" name="Int. J. Syst. Evol. Microbiol.">
        <title>The Global Catalogue of Microorganisms (GCM) 10K type strain sequencing project: providing services to taxonomists for standard genome sequencing and annotation.</title>
        <authorList>
            <consortium name="The Broad Institute Genomics Platform"/>
            <consortium name="The Broad Institute Genome Sequencing Center for Infectious Disease"/>
            <person name="Wu L."/>
            <person name="Ma J."/>
        </authorList>
    </citation>
    <scope>NUCLEOTIDE SEQUENCE [LARGE SCALE GENOMIC DNA]</scope>
    <source>
        <strain evidence="4">CGMCC 1.6964</strain>
    </source>
</reference>
<sequence length="261" mass="28360">MKMYITDAFAEKAFQGNPAAVCILDEERPDSWMGRVAAEMNLSETAFLLKKENGYSLRWFTPEAEVDLCGHATLASAHALWAELGETSEKLAFDTRSGILTAVRTEDGIELDFPLEPVQPCEAEPELLAALGLSTSPAYAGGNRMDRLVLLPDEESLTALKPDFSMLRNVPARGVIVTAPSSRPGIDFVSRCFYPGIGIDEDPVTGSAHCGLGPFWSERLGRSELTALQLSKRQGLLKLHVGSERIRIAGRAVTVLRGELA</sequence>
<evidence type="ECO:0000313" key="4">
    <source>
        <dbReference type="Proteomes" id="UP000606653"/>
    </source>
</evidence>
<name>A0ABQ2LC93_9BACL</name>
<comment type="similarity">
    <text evidence="1">Belongs to the PhzF family.</text>
</comment>
<dbReference type="NCBIfam" id="TIGR00654">
    <property type="entry name" value="PhzF_family"/>
    <property type="match status" value="1"/>
</dbReference>
<dbReference type="GO" id="GO:0016853">
    <property type="term" value="F:isomerase activity"/>
    <property type="evidence" value="ECO:0007669"/>
    <property type="project" value="UniProtKB-KW"/>
</dbReference>
<dbReference type="PANTHER" id="PTHR13774">
    <property type="entry name" value="PHENAZINE BIOSYNTHESIS PROTEIN"/>
    <property type="match status" value="1"/>
</dbReference>
<dbReference type="Gene3D" id="3.10.310.10">
    <property type="entry name" value="Diaminopimelate Epimerase, Chain A, domain 1"/>
    <property type="match status" value="2"/>
</dbReference>
<keyword evidence="2 3" id="KW-0413">Isomerase</keyword>
<evidence type="ECO:0000256" key="1">
    <source>
        <dbReference type="ARBA" id="ARBA00008270"/>
    </source>
</evidence>
<evidence type="ECO:0000256" key="2">
    <source>
        <dbReference type="ARBA" id="ARBA00023235"/>
    </source>
</evidence>
<dbReference type="EMBL" id="BMLN01000015">
    <property type="protein sequence ID" value="GGO08162.1"/>
    <property type="molecule type" value="Genomic_DNA"/>
</dbReference>
<dbReference type="PANTHER" id="PTHR13774:SF17">
    <property type="entry name" value="PHENAZINE BIOSYNTHESIS-LIKE DOMAIN-CONTAINING PROTEIN"/>
    <property type="match status" value="1"/>
</dbReference>
<keyword evidence="4" id="KW-1185">Reference proteome</keyword>
<evidence type="ECO:0000313" key="3">
    <source>
        <dbReference type="EMBL" id="GGO08162.1"/>
    </source>
</evidence>
<comment type="caution">
    <text evidence="3">The sequence shown here is derived from an EMBL/GenBank/DDBJ whole genome shotgun (WGS) entry which is preliminary data.</text>
</comment>
<proteinExistence type="inferred from homology"/>
<dbReference type="Proteomes" id="UP000606653">
    <property type="component" value="Unassembled WGS sequence"/>
</dbReference>
<dbReference type="Pfam" id="PF02567">
    <property type="entry name" value="PhzC-PhzF"/>
    <property type="match status" value="1"/>
</dbReference>
<dbReference type="PIRSF" id="PIRSF016184">
    <property type="entry name" value="PhzC_PhzF"/>
    <property type="match status" value="1"/>
</dbReference>
<dbReference type="SUPFAM" id="SSF54506">
    <property type="entry name" value="Diaminopimelate epimerase-like"/>
    <property type="match status" value="1"/>
</dbReference>
<gene>
    <name evidence="3" type="ORF">GCM10010969_37370</name>
</gene>
<accession>A0ABQ2LC93</accession>
<organism evidence="3 4">
    <name type="scientific">Saccharibacillus kuerlensis</name>
    <dbReference type="NCBI Taxonomy" id="459527"/>
    <lineage>
        <taxon>Bacteria</taxon>
        <taxon>Bacillati</taxon>
        <taxon>Bacillota</taxon>
        <taxon>Bacilli</taxon>
        <taxon>Bacillales</taxon>
        <taxon>Paenibacillaceae</taxon>
        <taxon>Saccharibacillus</taxon>
    </lineage>
</organism>
<dbReference type="InterPro" id="IPR003719">
    <property type="entry name" value="Phenazine_PhzF-like"/>
</dbReference>
<protein>
    <submittedName>
        <fullName evidence="3">Isomerase</fullName>
    </submittedName>
</protein>
<dbReference type="RefSeq" id="WP_018978302.1">
    <property type="nucleotide sequence ID" value="NZ_BMLN01000015.1"/>
</dbReference>